<evidence type="ECO:0000313" key="4">
    <source>
        <dbReference type="Proteomes" id="UP001153076"/>
    </source>
</evidence>
<dbReference type="PANTHER" id="PTHR45184:SF1">
    <property type="entry name" value="DNAJ PROTEIN ERDJ3A"/>
    <property type="match status" value="1"/>
</dbReference>
<dbReference type="Gene3D" id="1.10.287.110">
    <property type="entry name" value="DnaJ domain"/>
    <property type="match status" value="1"/>
</dbReference>
<gene>
    <name evidence="3" type="ORF">Cgig2_014416</name>
</gene>
<dbReference type="PROSITE" id="PS00636">
    <property type="entry name" value="DNAJ_1"/>
    <property type="match status" value="1"/>
</dbReference>
<proteinExistence type="predicted"/>
<name>A0A9Q1JJ29_9CARY</name>
<comment type="caution">
    <text evidence="3">The sequence shown here is derived from an EMBL/GenBank/DDBJ whole genome shotgun (WGS) entry which is preliminary data.</text>
</comment>
<dbReference type="Gene3D" id="3.40.30.10">
    <property type="entry name" value="Glutaredoxin"/>
    <property type="match status" value="1"/>
</dbReference>
<organism evidence="3 4">
    <name type="scientific">Carnegiea gigantea</name>
    <dbReference type="NCBI Taxonomy" id="171969"/>
    <lineage>
        <taxon>Eukaryota</taxon>
        <taxon>Viridiplantae</taxon>
        <taxon>Streptophyta</taxon>
        <taxon>Embryophyta</taxon>
        <taxon>Tracheophyta</taxon>
        <taxon>Spermatophyta</taxon>
        <taxon>Magnoliopsida</taxon>
        <taxon>eudicotyledons</taxon>
        <taxon>Gunneridae</taxon>
        <taxon>Pentapetalae</taxon>
        <taxon>Caryophyllales</taxon>
        <taxon>Cactineae</taxon>
        <taxon>Cactaceae</taxon>
        <taxon>Cactoideae</taxon>
        <taxon>Echinocereeae</taxon>
        <taxon>Carnegiea</taxon>
    </lineage>
</organism>
<dbReference type="InterPro" id="IPR018253">
    <property type="entry name" value="DnaJ_domain_CS"/>
</dbReference>
<feature type="chain" id="PRO_5040293169" description="J domain-containing protein" evidence="1">
    <location>
        <begin position="26"/>
        <end position="579"/>
    </location>
</feature>
<dbReference type="SUPFAM" id="SSF46565">
    <property type="entry name" value="Chaperone J-domain"/>
    <property type="match status" value="1"/>
</dbReference>
<feature type="domain" description="J" evidence="2">
    <location>
        <begin position="30"/>
        <end position="94"/>
    </location>
</feature>
<dbReference type="Proteomes" id="UP001153076">
    <property type="component" value="Unassembled WGS sequence"/>
</dbReference>
<dbReference type="SMART" id="SM00271">
    <property type="entry name" value="DnaJ"/>
    <property type="match status" value="1"/>
</dbReference>
<evidence type="ECO:0000259" key="2">
    <source>
        <dbReference type="PROSITE" id="PS50076"/>
    </source>
</evidence>
<protein>
    <recommendedName>
        <fullName evidence="2">J domain-containing protein</fullName>
    </recommendedName>
</protein>
<dbReference type="CDD" id="cd06257">
    <property type="entry name" value="DnaJ"/>
    <property type="match status" value="1"/>
</dbReference>
<keyword evidence="1" id="KW-0732">Signal</keyword>
<feature type="signal peptide" evidence="1">
    <location>
        <begin position="1"/>
        <end position="25"/>
    </location>
</feature>
<reference evidence="3" key="1">
    <citation type="submission" date="2022-04" db="EMBL/GenBank/DDBJ databases">
        <title>Carnegiea gigantea Genome sequencing and assembly v2.</title>
        <authorList>
            <person name="Copetti D."/>
            <person name="Sanderson M.J."/>
            <person name="Burquez A."/>
            <person name="Wojciechowski M.F."/>
        </authorList>
    </citation>
    <scope>NUCLEOTIDE SEQUENCE</scope>
    <source>
        <strain evidence="3">SGP5-SGP5p</strain>
        <tissue evidence="3">Aerial part</tissue>
    </source>
</reference>
<dbReference type="OrthoDB" id="10250354at2759"/>
<dbReference type="InterPro" id="IPR036869">
    <property type="entry name" value="J_dom_sf"/>
</dbReference>
<evidence type="ECO:0000313" key="3">
    <source>
        <dbReference type="EMBL" id="KAJ8424879.1"/>
    </source>
</evidence>
<dbReference type="PROSITE" id="PS50076">
    <property type="entry name" value="DNAJ_2"/>
    <property type="match status" value="1"/>
</dbReference>
<dbReference type="Pfam" id="PF00226">
    <property type="entry name" value="DnaJ"/>
    <property type="match status" value="1"/>
</dbReference>
<dbReference type="PANTHER" id="PTHR45184">
    <property type="entry name" value="DNAJ PROTEIN ERDJ3A"/>
    <property type="match status" value="1"/>
</dbReference>
<evidence type="ECO:0000256" key="1">
    <source>
        <dbReference type="SAM" id="SignalP"/>
    </source>
</evidence>
<sequence>MAKTGSSSKLIIIIFASLIIFIAQAKKPIDPYKVLGVDRNASQRDIQKAFHKLSLQYHPDKNKNKGAQQKFEEINNAYDILSDEQKRKNYDLYGDESGGPSFGGGSAGDYSYFTGGRQGQSRFSFRPDQWQNMGGQGSRSFSFSFGGPGGSNPFGFGLNDIFSNLFGGDMGESGFGGSFGSQFGSSRTKAGSQSGFKSRPKIVHTVNPLVFEKEINDKGITWLLLSYTTSTMSIQQYEPILEEIANSLKGVLKVGKVNCENEPSFCKSHGIYSHKAPRLFIYSYTTTDGGSFVEYNDDWDTKSLKSFCQEHLPRYSRRISLDNFEPSFVAGEKLPRVMLLSTKRDTPVIWRALSALYHKRFIFFDAQVHDASNPNVKNLGVNALPAIVGWLSNGERQILKAGISVKDLESGVQELGLLLESFEKKNKKIASSQKKSESESSSKEIPHLTASNLDTVCGEEIPVCLIGAFRSSKARDRLESILLMVSQKSLSRRRNLSSDSRDSISYTLLDATKQQSFLNAFDKSGFKSSDSFLVAYKPRKGKYAAFTGDMSAEEAEKFISSVLSGDVQFNKTRQKPMIK</sequence>
<dbReference type="InterPro" id="IPR001623">
    <property type="entry name" value="DnaJ_domain"/>
</dbReference>
<dbReference type="InterPro" id="IPR052842">
    <property type="entry name" value="ER_Co-chaperone"/>
</dbReference>
<keyword evidence="4" id="KW-1185">Reference proteome</keyword>
<dbReference type="EMBL" id="JAKOGI010001589">
    <property type="protein sequence ID" value="KAJ8424879.1"/>
    <property type="molecule type" value="Genomic_DNA"/>
</dbReference>
<accession>A0A9Q1JJ29</accession>
<dbReference type="AlphaFoldDB" id="A0A9Q1JJ29"/>
<dbReference type="PRINTS" id="PR00625">
    <property type="entry name" value="JDOMAIN"/>
</dbReference>
<dbReference type="InterPro" id="IPR036249">
    <property type="entry name" value="Thioredoxin-like_sf"/>
</dbReference>
<dbReference type="SUPFAM" id="SSF52833">
    <property type="entry name" value="Thioredoxin-like"/>
    <property type="match status" value="1"/>
</dbReference>